<sequence length="383" mass="42815">MSQLYPFRRTALLFTTGLALVLASCAEPQDENLKPSFSIPLVYDSVGYRFHSESLKPLIDQLAVLNQEVEKGNQGGVYVSEESLNAAFTQGTFSLQSVTTPYYQSRLLAQNNGYFAELSKASGSYFNPFSRNWEGGVYNALLFDEYGLETGQLIEKGLYGAALYNYAISLTEGKFTPATADQMLFLYGADPMFYNSDNTTLYSNADRRMAAYAAQRDNGSGTGLYSQTRQEFIKLKAALKEGEDYNAYRDEALAAIKLNWEKINAATVIYDLHEAVLRLNSGDLNDAQRAEVMHLVSEAAGFLHGWRTIDARHRKITDGQIDQVLELLNVPYDRSAAVYRFVTNAGEELPKLMKAVGKIQGIYGFTNEEVESFRRNYVADQGR</sequence>
<keyword evidence="3" id="KW-1185">Reference proteome</keyword>
<evidence type="ECO:0000313" key="2">
    <source>
        <dbReference type="EMBL" id="MFD1144188.1"/>
    </source>
</evidence>
<dbReference type="RefSeq" id="WP_265989011.1">
    <property type="nucleotide sequence ID" value="NZ_CP110973.1"/>
</dbReference>
<feature type="chain" id="PRO_5045929339" description="DUF4856 domain-containing protein" evidence="1">
    <location>
        <begin position="27"/>
        <end position="383"/>
    </location>
</feature>
<feature type="signal peptide" evidence="1">
    <location>
        <begin position="1"/>
        <end position="26"/>
    </location>
</feature>
<gene>
    <name evidence="2" type="ORF">ACFQ4C_23890</name>
</gene>
<dbReference type="EMBL" id="JBHTLP010000021">
    <property type="protein sequence ID" value="MFD1144188.1"/>
    <property type="molecule type" value="Genomic_DNA"/>
</dbReference>
<keyword evidence="1" id="KW-0732">Signal</keyword>
<evidence type="ECO:0000256" key="1">
    <source>
        <dbReference type="SAM" id="SignalP"/>
    </source>
</evidence>
<proteinExistence type="predicted"/>
<accession>A0ABW3Q935</accession>
<reference evidence="3" key="1">
    <citation type="journal article" date="2019" name="Int. J. Syst. Evol. Microbiol.">
        <title>The Global Catalogue of Microorganisms (GCM) 10K type strain sequencing project: providing services to taxonomists for standard genome sequencing and annotation.</title>
        <authorList>
            <consortium name="The Broad Institute Genomics Platform"/>
            <consortium name="The Broad Institute Genome Sequencing Center for Infectious Disease"/>
            <person name="Wu L."/>
            <person name="Ma J."/>
        </authorList>
    </citation>
    <scope>NUCLEOTIDE SEQUENCE [LARGE SCALE GENOMIC DNA]</scope>
    <source>
        <strain evidence="3">CCUG 55608</strain>
    </source>
</reference>
<comment type="caution">
    <text evidence="2">The sequence shown here is derived from an EMBL/GenBank/DDBJ whole genome shotgun (WGS) entry which is preliminary data.</text>
</comment>
<protein>
    <recommendedName>
        <fullName evidence="4">DUF4856 domain-containing protein</fullName>
    </recommendedName>
</protein>
<dbReference type="Proteomes" id="UP001597116">
    <property type="component" value="Unassembled WGS sequence"/>
</dbReference>
<evidence type="ECO:0008006" key="4">
    <source>
        <dbReference type="Google" id="ProtNLM"/>
    </source>
</evidence>
<organism evidence="2 3">
    <name type="scientific">Larkinella insperata</name>
    <dbReference type="NCBI Taxonomy" id="332158"/>
    <lineage>
        <taxon>Bacteria</taxon>
        <taxon>Pseudomonadati</taxon>
        <taxon>Bacteroidota</taxon>
        <taxon>Cytophagia</taxon>
        <taxon>Cytophagales</taxon>
        <taxon>Spirosomataceae</taxon>
        <taxon>Larkinella</taxon>
    </lineage>
</organism>
<evidence type="ECO:0000313" key="3">
    <source>
        <dbReference type="Proteomes" id="UP001597116"/>
    </source>
</evidence>
<name>A0ABW3Q935_9BACT</name>